<dbReference type="SUPFAM" id="SSF51395">
    <property type="entry name" value="FMN-linked oxidoreductases"/>
    <property type="match status" value="1"/>
</dbReference>
<dbReference type="EMBL" id="LFWV01000006">
    <property type="protein sequence ID" value="KON32289.1"/>
    <property type="molecule type" value="Genomic_DNA"/>
</dbReference>
<dbReference type="Gene3D" id="3.20.20.80">
    <property type="entry name" value="Glycosidases"/>
    <property type="match status" value="1"/>
</dbReference>
<sequence length="311" mass="35428">MKFATFLYQPEPAEGVDINFYRIKPESGTVGKPNPKMYTNIAVFGDNAMAQKHPEWISVSKDGPSFRRLTAPKVNGIKPGNKKYNLRWDVLCMTNPEVREYNLTLIEDCARQTPGISISSQHFADHGFCVCPRCVELWRQSGLNWYDWRAQTVTEFLKEVKDCIGGKPLYVNMLPDPVLGRERFGYDFDALAEYADVFVIPMFSKAYPSPWYWEMLARAFKSKLKKPVFTNLYVRGPNDDPKQVPTTEQLLTVAVRIARTGVDGIIFLAETAQRIRDFQKAAVQSTNVLAELDGYGGDEVIDLVSRWKSLF</sequence>
<reference evidence="2" key="1">
    <citation type="submission" date="2015-06" db="EMBL/GenBank/DDBJ databases">
        <title>New insights into the roles of widespread benthic archaea in carbon and nitrogen cycling.</title>
        <authorList>
            <person name="Lazar C.S."/>
            <person name="Baker B.J."/>
            <person name="Seitz K.W."/>
            <person name="Hyde A.S."/>
            <person name="Dick G.J."/>
            <person name="Hinrichs K.-U."/>
            <person name="Teske A.P."/>
        </authorList>
    </citation>
    <scope>NUCLEOTIDE SEQUENCE [LARGE SCALE GENOMIC DNA]</scope>
</reference>
<protein>
    <submittedName>
        <fullName evidence="1">Uncharacterized protein</fullName>
    </submittedName>
</protein>
<evidence type="ECO:0000313" key="1">
    <source>
        <dbReference type="EMBL" id="KON32289.1"/>
    </source>
</evidence>
<dbReference type="AlphaFoldDB" id="A0A0M0BV04"/>
<organism evidence="1 2">
    <name type="scientific">miscellaneous Crenarchaeota group-1 archaeon SG8-32-3</name>
    <dbReference type="NCBI Taxonomy" id="1685125"/>
    <lineage>
        <taxon>Archaea</taxon>
        <taxon>Candidatus Bathyarchaeota</taxon>
        <taxon>MCG-1</taxon>
    </lineage>
</organism>
<accession>A0A0M0BV04</accession>
<evidence type="ECO:0000313" key="2">
    <source>
        <dbReference type="Proteomes" id="UP000054016"/>
    </source>
</evidence>
<proteinExistence type="predicted"/>
<gene>
    <name evidence="1" type="ORF">AC478_00745</name>
</gene>
<comment type="caution">
    <text evidence="1">The sequence shown here is derived from an EMBL/GenBank/DDBJ whole genome shotgun (WGS) entry which is preliminary data.</text>
</comment>
<name>A0A0M0BV04_9ARCH</name>
<dbReference type="Proteomes" id="UP000054016">
    <property type="component" value="Unassembled WGS sequence"/>
</dbReference>